<dbReference type="Proteomes" id="UP000821845">
    <property type="component" value="Chromosome 1"/>
</dbReference>
<organism evidence="1 2">
    <name type="scientific">Hyalomma asiaticum</name>
    <name type="common">Tick</name>
    <dbReference type="NCBI Taxonomy" id="266040"/>
    <lineage>
        <taxon>Eukaryota</taxon>
        <taxon>Metazoa</taxon>
        <taxon>Ecdysozoa</taxon>
        <taxon>Arthropoda</taxon>
        <taxon>Chelicerata</taxon>
        <taxon>Arachnida</taxon>
        <taxon>Acari</taxon>
        <taxon>Parasitiformes</taxon>
        <taxon>Ixodida</taxon>
        <taxon>Ixodoidea</taxon>
        <taxon>Ixodidae</taxon>
        <taxon>Hyalomminae</taxon>
        <taxon>Hyalomma</taxon>
    </lineage>
</organism>
<proteinExistence type="predicted"/>
<sequence>MPKSVPALALAAMLAVGHCWTVGTGYRADMGMQLVNGSCLFENITIPAGESLRQESPCRRVTCIEHHKTVFIQDRRSRHHHDTGRSASEKGKSTQRLRKRKPQRDRSESTETCVLFFFADPSVQVKRREDTAASPASAVGRNDPVSLADRTRSNARS</sequence>
<gene>
    <name evidence="1" type="ORF">HPB50_006667</name>
</gene>
<dbReference type="EMBL" id="CM023481">
    <property type="protein sequence ID" value="KAH6944983.1"/>
    <property type="molecule type" value="Genomic_DNA"/>
</dbReference>
<comment type="caution">
    <text evidence="1">The sequence shown here is derived from an EMBL/GenBank/DDBJ whole genome shotgun (WGS) entry which is preliminary data.</text>
</comment>
<name>A0ACB7TD44_HYAAI</name>
<evidence type="ECO:0000313" key="2">
    <source>
        <dbReference type="Proteomes" id="UP000821845"/>
    </source>
</evidence>
<protein>
    <submittedName>
        <fullName evidence="1">Uncharacterized protein</fullName>
    </submittedName>
</protein>
<accession>A0ACB7TD44</accession>
<reference evidence="1" key="1">
    <citation type="submission" date="2020-05" db="EMBL/GenBank/DDBJ databases">
        <title>Large-scale comparative analyses of tick genomes elucidate their genetic diversity and vector capacities.</title>
        <authorList>
            <person name="Jia N."/>
            <person name="Wang J."/>
            <person name="Shi W."/>
            <person name="Du L."/>
            <person name="Sun Y."/>
            <person name="Zhan W."/>
            <person name="Jiang J."/>
            <person name="Wang Q."/>
            <person name="Zhang B."/>
            <person name="Ji P."/>
            <person name="Sakyi L.B."/>
            <person name="Cui X."/>
            <person name="Yuan T."/>
            <person name="Jiang B."/>
            <person name="Yang W."/>
            <person name="Lam T.T.-Y."/>
            <person name="Chang Q."/>
            <person name="Ding S."/>
            <person name="Wang X."/>
            <person name="Zhu J."/>
            <person name="Ruan X."/>
            <person name="Zhao L."/>
            <person name="Wei J."/>
            <person name="Que T."/>
            <person name="Du C."/>
            <person name="Cheng J."/>
            <person name="Dai P."/>
            <person name="Han X."/>
            <person name="Huang E."/>
            <person name="Gao Y."/>
            <person name="Liu J."/>
            <person name="Shao H."/>
            <person name="Ye R."/>
            <person name="Li L."/>
            <person name="Wei W."/>
            <person name="Wang X."/>
            <person name="Wang C."/>
            <person name="Yang T."/>
            <person name="Huo Q."/>
            <person name="Li W."/>
            <person name="Guo W."/>
            <person name="Chen H."/>
            <person name="Zhou L."/>
            <person name="Ni X."/>
            <person name="Tian J."/>
            <person name="Zhou Y."/>
            <person name="Sheng Y."/>
            <person name="Liu T."/>
            <person name="Pan Y."/>
            <person name="Xia L."/>
            <person name="Li J."/>
            <person name="Zhao F."/>
            <person name="Cao W."/>
        </authorList>
    </citation>
    <scope>NUCLEOTIDE SEQUENCE</scope>
    <source>
        <strain evidence="1">Hyas-2018</strain>
    </source>
</reference>
<evidence type="ECO:0000313" key="1">
    <source>
        <dbReference type="EMBL" id="KAH6944983.1"/>
    </source>
</evidence>
<keyword evidence="2" id="KW-1185">Reference proteome</keyword>